<dbReference type="SUPFAM" id="SSF53474">
    <property type="entry name" value="alpha/beta-Hydrolases"/>
    <property type="match status" value="1"/>
</dbReference>
<evidence type="ECO:0000256" key="1">
    <source>
        <dbReference type="ARBA" id="ARBA00011079"/>
    </source>
</evidence>
<sequence>MEKYASIFILFLIISIIEGRRIPFIQSPYSVYSDLIKSSIDDFQFKDNSTQVLWYTQTLDHFNFQNSQKTYQQRYVLNDQYWDRPLSNSTQCNGPILVYTGGEGDILWFYQNTQFVTETLAQEMNGLVLFIEHRYYGKSMPFGAYSGETDNLQYLSVEQALADLAQLILYLQTQLNASHCPVLAFGGSYSGMVAAYFRMKYPNVVDGALAASAPILYLPGLVDPEQYNIIVTNDFRDTSEEGTCSSLILQSLEYIQNSPESDFDSLSETFSLCTPLETEDDLDNLVGWIESGLSYMSNTDYPYPSNFFEPLPGNPVNLSCSILTDYINQKGNSPQQLIEGLVEMIGIYFNYTGQSGSCYNTSNDVNPQLNANNFNYQTCTEMVFPFASNGIQDMFPASPYNYSAIVEYCLETFGIAPDPEWTITYFGGANFQSSNIIFSNGQRDGWLAGGVIKSQVENNIYALVIEESPHHLDLRAPNPLDPPSVTKARSFETDILQQFSKEASLRKMIKHKNE</sequence>
<evidence type="ECO:0000256" key="5">
    <source>
        <dbReference type="ARBA" id="ARBA00023180"/>
    </source>
</evidence>
<evidence type="ECO:0000256" key="3">
    <source>
        <dbReference type="ARBA" id="ARBA00022729"/>
    </source>
</evidence>
<dbReference type="AlphaFoldDB" id="A0A152A7J4"/>
<dbReference type="PANTHER" id="PTHR11010">
    <property type="entry name" value="PROTEASE S28 PRO-X CARBOXYPEPTIDASE-RELATED"/>
    <property type="match status" value="1"/>
</dbReference>
<keyword evidence="2" id="KW-0645">Protease</keyword>
<dbReference type="STRING" id="361077.A0A152A7J4"/>
<dbReference type="PANTHER" id="PTHR11010:SF38">
    <property type="entry name" value="LYSOSOMAL PRO-X CARBOXYPEPTIDASE"/>
    <property type="match status" value="1"/>
</dbReference>
<gene>
    <name evidence="7" type="ORF">DLAC_00900</name>
</gene>
<keyword evidence="4" id="KW-0378">Hydrolase</keyword>
<dbReference type="GO" id="GO:0008239">
    <property type="term" value="F:dipeptidyl-peptidase activity"/>
    <property type="evidence" value="ECO:0007669"/>
    <property type="project" value="TreeGrafter"/>
</dbReference>
<protein>
    <submittedName>
        <fullName evidence="7">Peptidase S28 family protein</fullName>
    </submittedName>
</protein>
<dbReference type="GO" id="GO:0006508">
    <property type="term" value="P:proteolysis"/>
    <property type="evidence" value="ECO:0007669"/>
    <property type="project" value="UniProtKB-KW"/>
</dbReference>
<comment type="caution">
    <text evidence="7">The sequence shown here is derived from an EMBL/GenBank/DDBJ whole genome shotgun (WGS) entry which is preliminary data.</text>
</comment>
<evidence type="ECO:0000256" key="4">
    <source>
        <dbReference type="ARBA" id="ARBA00022801"/>
    </source>
</evidence>
<dbReference type="Gene3D" id="1.20.120.980">
    <property type="entry name" value="Serine carboxypeptidase S28, SKS domain"/>
    <property type="match status" value="1"/>
</dbReference>
<dbReference type="InParanoid" id="A0A152A7J4"/>
<keyword evidence="5" id="KW-0325">Glycoprotein</keyword>
<dbReference type="InterPro" id="IPR008758">
    <property type="entry name" value="Peptidase_S28"/>
</dbReference>
<feature type="chain" id="PRO_5007593811" evidence="6">
    <location>
        <begin position="20"/>
        <end position="514"/>
    </location>
</feature>
<dbReference type="InterPro" id="IPR029058">
    <property type="entry name" value="AB_hydrolase_fold"/>
</dbReference>
<dbReference type="Gene3D" id="3.40.50.1820">
    <property type="entry name" value="alpha/beta hydrolase"/>
    <property type="match status" value="1"/>
</dbReference>
<evidence type="ECO:0000256" key="2">
    <source>
        <dbReference type="ARBA" id="ARBA00022670"/>
    </source>
</evidence>
<keyword evidence="3 6" id="KW-0732">Signal</keyword>
<dbReference type="GO" id="GO:0070008">
    <property type="term" value="F:serine-type exopeptidase activity"/>
    <property type="evidence" value="ECO:0007669"/>
    <property type="project" value="InterPro"/>
</dbReference>
<evidence type="ECO:0000313" key="8">
    <source>
        <dbReference type="Proteomes" id="UP000076078"/>
    </source>
</evidence>
<dbReference type="Proteomes" id="UP000076078">
    <property type="component" value="Unassembled WGS sequence"/>
</dbReference>
<keyword evidence="8" id="KW-1185">Reference proteome</keyword>
<reference evidence="7 8" key="1">
    <citation type="submission" date="2015-12" db="EMBL/GenBank/DDBJ databases">
        <title>Dictyostelia acquired genes for synthesis and detection of signals that induce cell-type specialization by lateral gene transfer from prokaryotes.</title>
        <authorList>
            <person name="Gloeckner G."/>
            <person name="Schaap P."/>
        </authorList>
    </citation>
    <scope>NUCLEOTIDE SEQUENCE [LARGE SCALE GENOMIC DNA]</scope>
    <source>
        <strain evidence="7 8">TK</strain>
    </source>
</reference>
<dbReference type="OMA" id="ESENCYR"/>
<evidence type="ECO:0000256" key="6">
    <source>
        <dbReference type="SAM" id="SignalP"/>
    </source>
</evidence>
<dbReference type="OrthoDB" id="2130629at2759"/>
<proteinExistence type="inferred from homology"/>
<organism evidence="7 8">
    <name type="scientific">Tieghemostelium lacteum</name>
    <name type="common">Slime mold</name>
    <name type="synonym">Dictyostelium lacteum</name>
    <dbReference type="NCBI Taxonomy" id="361077"/>
    <lineage>
        <taxon>Eukaryota</taxon>
        <taxon>Amoebozoa</taxon>
        <taxon>Evosea</taxon>
        <taxon>Eumycetozoa</taxon>
        <taxon>Dictyostelia</taxon>
        <taxon>Dictyosteliales</taxon>
        <taxon>Raperosteliaceae</taxon>
        <taxon>Tieghemostelium</taxon>
    </lineage>
</organism>
<dbReference type="InterPro" id="IPR042269">
    <property type="entry name" value="Ser_carbopepase_S28_SKS"/>
</dbReference>
<dbReference type="EMBL" id="LODT01000004">
    <property type="protein sequence ID" value="KYR02101.1"/>
    <property type="molecule type" value="Genomic_DNA"/>
</dbReference>
<evidence type="ECO:0000313" key="7">
    <source>
        <dbReference type="EMBL" id="KYR02101.1"/>
    </source>
</evidence>
<accession>A0A152A7J4</accession>
<name>A0A152A7J4_TIELA</name>
<feature type="signal peptide" evidence="6">
    <location>
        <begin position="1"/>
        <end position="19"/>
    </location>
</feature>
<comment type="similarity">
    <text evidence="1">Belongs to the peptidase S28 family.</text>
</comment>
<dbReference type="Pfam" id="PF05577">
    <property type="entry name" value="Peptidase_S28"/>
    <property type="match status" value="1"/>
</dbReference>